<dbReference type="OrthoDB" id="9800876at2"/>
<dbReference type="EMBL" id="WNKS01000022">
    <property type="protein sequence ID" value="MTV32816.1"/>
    <property type="molecule type" value="Genomic_DNA"/>
</dbReference>
<organism evidence="1 2">
    <name type="scientific">Rhodoblastus acidophilus</name>
    <name type="common">Rhodopseudomonas acidophila</name>
    <dbReference type="NCBI Taxonomy" id="1074"/>
    <lineage>
        <taxon>Bacteria</taxon>
        <taxon>Pseudomonadati</taxon>
        <taxon>Pseudomonadota</taxon>
        <taxon>Alphaproteobacteria</taxon>
        <taxon>Hyphomicrobiales</taxon>
        <taxon>Rhodoblastaceae</taxon>
        <taxon>Rhodoblastus</taxon>
    </lineage>
</organism>
<dbReference type="RefSeq" id="WP_155447501.1">
    <property type="nucleotide sequence ID" value="NZ_JAOQNR010000021.1"/>
</dbReference>
<evidence type="ECO:0008006" key="3">
    <source>
        <dbReference type="Google" id="ProtNLM"/>
    </source>
</evidence>
<dbReference type="Gene3D" id="1.10.1660.10">
    <property type="match status" value="1"/>
</dbReference>
<sequence length="108" mass="11918">MIITKLDFLVRAAIDHRTLVLWIEEEWLIPGRAADDLVFSEADLARARLIRDLTDDLGVNAEGVGVALHLLDQIHGLREAMAEVLKSIHGSEAVQIPGASRSSKPRQD</sequence>
<accession>A0A6N8DSK9</accession>
<proteinExistence type="predicted"/>
<dbReference type="Proteomes" id="UP000439113">
    <property type="component" value="Unassembled WGS sequence"/>
</dbReference>
<evidence type="ECO:0000313" key="2">
    <source>
        <dbReference type="Proteomes" id="UP000439113"/>
    </source>
</evidence>
<dbReference type="Pfam" id="PF13591">
    <property type="entry name" value="MerR_2"/>
    <property type="match status" value="1"/>
</dbReference>
<dbReference type="AlphaFoldDB" id="A0A6N8DSK9"/>
<evidence type="ECO:0000313" key="1">
    <source>
        <dbReference type="EMBL" id="MTV32816.1"/>
    </source>
</evidence>
<name>A0A6N8DSK9_RHOAC</name>
<reference evidence="1 2" key="1">
    <citation type="submission" date="2019-11" db="EMBL/GenBank/DDBJ databases">
        <title>Whole-genome sequence of a Rhodoblastus acidophilus DSM 142.</title>
        <authorList>
            <person name="Kyndt J.A."/>
            <person name="Meyer T.E."/>
        </authorList>
    </citation>
    <scope>NUCLEOTIDE SEQUENCE [LARGE SCALE GENOMIC DNA]</scope>
    <source>
        <strain evidence="1 2">DSM 142</strain>
    </source>
</reference>
<protein>
    <recommendedName>
        <fullName evidence="3">Chaperone modulatory protein CbpM</fullName>
    </recommendedName>
</protein>
<comment type="caution">
    <text evidence="1">The sequence shown here is derived from an EMBL/GenBank/DDBJ whole genome shotgun (WGS) entry which is preliminary data.</text>
</comment>
<gene>
    <name evidence="1" type="ORF">GJ654_17680</name>
</gene>